<accession>U5DLL6</accession>
<keyword evidence="2" id="KW-1185">Reference proteome</keyword>
<reference evidence="1 2" key="1">
    <citation type="submission" date="2013-05" db="EMBL/GenBank/DDBJ databases">
        <title>Draft genome sequence of Rubidibacter lacunae KORDI 51-2.</title>
        <authorList>
            <person name="Choi D.H."/>
            <person name="Noh J.H."/>
            <person name="Kwon K.-K."/>
            <person name="Lee J.-H."/>
            <person name="Ryu J.-Y."/>
        </authorList>
    </citation>
    <scope>NUCLEOTIDE SEQUENCE [LARGE SCALE GENOMIC DNA]</scope>
    <source>
        <strain evidence="1 2">KORDI 51-2</strain>
    </source>
</reference>
<evidence type="ECO:0000313" key="1">
    <source>
        <dbReference type="EMBL" id="ERN41474.1"/>
    </source>
</evidence>
<dbReference type="InParanoid" id="U5DLL6"/>
<proteinExistence type="predicted"/>
<dbReference type="AlphaFoldDB" id="U5DLL6"/>
<dbReference type="EMBL" id="ASSJ01000049">
    <property type="protein sequence ID" value="ERN41474.1"/>
    <property type="molecule type" value="Genomic_DNA"/>
</dbReference>
<sequence>MCGSSRVWVLLRLQFLHNSVRVPQALAQLLQLPLHVFKICARDPRVAGLADPFFQPLQASI</sequence>
<name>U5DLL6_9CHRO</name>
<evidence type="ECO:0000313" key="2">
    <source>
        <dbReference type="Proteomes" id="UP000016960"/>
    </source>
</evidence>
<protein>
    <submittedName>
        <fullName evidence="1">Uncharacterized protein</fullName>
    </submittedName>
</protein>
<comment type="caution">
    <text evidence="1">The sequence shown here is derived from an EMBL/GenBank/DDBJ whole genome shotgun (WGS) entry which is preliminary data.</text>
</comment>
<organism evidence="1 2">
    <name type="scientific">Rubidibacter lacunae KORDI 51-2</name>
    <dbReference type="NCBI Taxonomy" id="582515"/>
    <lineage>
        <taxon>Bacteria</taxon>
        <taxon>Bacillati</taxon>
        <taxon>Cyanobacteriota</taxon>
        <taxon>Cyanophyceae</taxon>
        <taxon>Oscillatoriophycideae</taxon>
        <taxon>Chroococcales</taxon>
        <taxon>Aphanothecaceae</taxon>
        <taxon>Rubidibacter</taxon>
    </lineage>
</organism>
<gene>
    <name evidence="1" type="ORF">KR51_00020510</name>
</gene>
<dbReference type="Proteomes" id="UP000016960">
    <property type="component" value="Unassembled WGS sequence"/>
</dbReference>